<organism evidence="2 3">
    <name type="scientific">Candidatus Thiopontia autotrophica</name>
    <dbReference type="NCBI Taxonomy" id="2841688"/>
    <lineage>
        <taxon>Bacteria</taxon>
        <taxon>Pseudomonadati</taxon>
        <taxon>Pseudomonadota</taxon>
        <taxon>Gammaproteobacteria</taxon>
        <taxon>Candidatus Thiopontia</taxon>
    </lineage>
</organism>
<dbReference type="EMBL" id="JACNFK010000030">
    <property type="protein sequence ID" value="MBC8519967.1"/>
    <property type="molecule type" value="Genomic_DNA"/>
</dbReference>
<dbReference type="PANTHER" id="PTHR42709:SF4">
    <property type="entry name" value="INNER MEMBRANE PROTEIN YQAA"/>
    <property type="match status" value="1"/>
</dbReference>
<dbReference type="Proteomes" id="UP000654401">
    <property type="component" value="Unassembled WGS sequence"/>
</dbReference>
<proteinExistence type="predicted"/>
<keyword evidence="1" id="KW-0812">Transmembrane</keyword>
<reference evidence="2 3" key="1">
    <citation type="submission" date="2020-08" db="EMBL/GenBank/DDBJ databases">
        <title>Bridging the membrane lipid divide: bacteria of the FCB group superphylum have the potential to synthesize archaeal ether lipids.</title>
        <authorList>
            <person name="Villanueva L."/>
            <person name="Von Meijenfeldt F.A.B."/>
            <person name="Westbye A.B."/>
            <person name="Yadav S."/>
            <person name="Hopmans E.C."/>
            <person name="Dutilh B.E."/>
            <person name="Sinninghe Damste J.S."/>
        </authorList>
    </citation>
    <scope>NUCLEOTIDE SEQUENCE [LARGE SCALE GENOMIC DNA]</scope>
    <source>
        <strain evidence="2">NIOZ-UU100</strain>
    </source>
</reference>
<gene>
    <name evidence="2" type="ORF">H8D24_06140</name>
</gene>
<name>A0A8J6PB82_9GAMM</name>
<sequence>MLTDSITLGGLFLSALLSSTLLPGSSEAVLLLLDQNSTHTDFTLLWVATVGNTIGGISTWGIGWLVAKKWNSDRLKQKVNPKSLHWIKQHGAPVLLLSWLPVIGDGLCLAAGWFRLPFISVAIFIGIGKAARYAILLWLL</sequence>
<feature type="transmembrane region" description="Helical" evidence="1">
    <location>
        <begin position="119"/>
        <end position="139"/>
    </location>
</feature>
<keyword evidence="1" id="KW-1133">Transmembrane helix</keyword>
<feature type="transmembrane region" description="Helical" evidence="1">
    <location>
        <begin position="44"/>
        <end position="67"/>
    </location>
</feature>
<dbReference type="InterPro" id="IPR051311">
    <property type="entry name" value="DedA_domain"/>
</dbReference>
<dbReference type="AlphaFoldDB" id="A0A8J6PB82"/>
<feature type="transmembrane region" description="Helical" evidence="1">
    <location>
        <begin position="92"/>
        <end position="113"/>
    </location>
</feature>
<evidence type="ECO:0000313" key="2">
    <source>
        <dbReference type="EMBL" id="MBC8519967.1"/>
    </source>
</evidence>
<keyword evidence="1" id="KW-0472">Membrane</keyword>
<comment type="caution">
    <text evidence="2">The sequence shown here is derived from an EMBL/GenBank/DDBJ whole genome shotgun (WGS) entry which is preliminary data.</text>
</comment>
<protein>
    <submittedName>
        <fullName evidence="2">DedA family protein</fullName>
    </submittedName>
</protein>
<dbReference type="PANTHER" id="PTHR42709">
    <property type="entry name" value="ALKALINE PHOSPHATASE LIKE PROTEIN"/>
    <property type="match status" value="1"/>
</dbReference>
<evidence type="ECO:0000313" key="3">
    <source>
        <dbReference type="Proteomes" id="UP000654401"/>
    </source>
</evidence>
<accession>A0A8J6PB82</accession>
<evidence type="ECO:0000256" key="1">
    <source>
        <dbReference type="SAM" id="Phobius"/>
    </source>
</evidence>